<reference evidence="4" key="1">
    <citation type="submission" date="2025-08" db="UniProtKB">
        <authorList>
            <consortium name="RefSeq"/>
        </authorList>
    </citation>
    <scope>IDENTIFICATION</scope>
</reference>
<proteinExistence type="inferred from homology"/>
<accession>A0A6P8H0I5</accession>
<sequence>MTIQCLCQICNCGEHRCSDEPALVECDAHLTDCVSEYTEKFTPHPSAEVRKSKHPHDDYHPPDGDMTFMTTSRFDYVPHCIVSRAPRAQPAYVPPEGSMKMTSTYTADFLPHAVQFHRVHKVQEYHPTTAKMDGLSTYKEDFCTWPPQRRQPHRLTDNLTLESGKFCGISTFKDDFRPNIGIATRKPFRPPLDSVEQRETFKSATNYRQQYVPHPVEALQRPSSAPVRGASAQHMQYQNQATEGAPVFQGTTEFREKYQPWRPEPRQQRQVDEYVPPTSHMTFHTTSRDDFVRHECTPPPRPVRPIIQAWADEKPAHRGKHGVQSAKPTTTYSSQFTPKTAPRPVCNRSKLAQKPCSDAQQPVEGAGGHQPGLSANAHGPPCPASLANPPGFQDTSMTHRGHRLYRTISDGETGTAKSHAAKEVTTVNGNQSPRGHIVSRKILAADGRGRGQH</sequence>
<protein>
    <submittedName>
        <fullName evidence="4">Stabilizer of axonemal microtubules 1 isoform X1</fullName>
    </submittedName>
</protein>
<dbReference type="GO" id="GO:0005814">
    <property type="term" value="C:centriole"/>
    <property type="evidence" value="ECO:0007669"/>
    <property type="project" value="TreeGrafter"/>
</dbReference>
<feature type="region of interest" description="Disordered" evidence="2">
    <location>
        <begin position="314"/>
        <end position="397"/>
    </location>
</feature>
<dbReference type="GO" id="GO:0008017">
    <property type="term" value="F:microtubule binding"/>
    <property type="evidence" value="ECO:0007669"/>
    <property type="project" value="InterPro"/>
</dbReference>
<evidence type="ECO:0000313" key="3">
    <source>
        <dbReference type="Proteomes" id="UP000515152"/>
    </source>
</evidence>
<dbReference type="KEGG" id="char:116224562"/>
<dbReference type="Proteomes" id="UP000515152">
    <property type="component" value="Chromosome 18"/>
</dbReference>
<comment type="similarity">
    <text evidence="1">Belongs to the FAM154 family.</text>
</comment>
<keyword evidence="3" id="KW-1185">Reference proteome</keyword>
<dbReference type="InterPro" id="IPR033336">
    <property type="entry name" value="SAXO1/2"/>
</dbReference>
<evidence type="ECO:0000256" key="1">
    <source>
        <dbReference type="ARBA" id="ARBA00008738"/>
    </source>
</evidence>
<dbReference type="GO" id="GO:0036064">
    <property type="term" value="C:ciliary basal body"/>
    <property type="evidence" value="ECO:0007669"/>
    <property type="project" value="TreeGrafter"/>
</dbReference>
<gene>
    <name evidence="4" type="primary">LOC116224562</name>
</gene>
<dbReference type="GO" id="GO:0036126">
    <property type="term" value="C:sperm flagellum"/>
    <property type="evidence" value="ECO:0007669"/>
    <property type="project" value="TreeGrafter"/>
</dbReference>
<dbReference type="PANTHER" id="PTHR31516:SF17">
    <property type="entry name" value="STABILIZER OF AXONEMAL MICROTUBULES 2"/>
    <property type="match status" value="1"/>
</dbReference>
<dbReference type="OrthoDB" id="365640at2759"/>
<name>A0A6P8H0I5_CLUHA</name>
<dbReference type="RefSeq" id="XP_031440575.1">
    <property type="nucleotide sequence ID" value="XM_031584715.2"/>
</dbReference>
<evidence type="ECO:0000256" key="2">
    <source>
        <dbReference type="SAM" id="MobiDB-lite"/>
    </source>
</evidence>
<evidence type="ECO:0000313" key="4">
    <source>
        <dbReference type="RefSeq" id="XP_031440575.1"/>
    </source>
</evidence>
<dbReference type="GO" id="GO:0005879">
    <property type="term" value="C:axonemal microtubule"/>
    <property type="evidence" value="ECO:0007669"/>
    <property type="project" value="TreeGrafter"/>
</dbReference>
<dbReference type="AlphaFoldDB" id="A0A6P8H0I5"/>
<feature type="compositionally biased region" description="Polar residues" evidence="2">
    <location>
        <begin position="326"/>
        <end position="338"/>
    </location>
</feature>
<organism evidence="3 4">
    <name type="scientific">Clupea harengus</name>
    <name type="common">Atlantic herring</name>
    <dbReference type="NCBI Taxonomy" id="7950"/>
    <lineage>
        <taxon>Eukaryota</taxon>
        <taxon>Metazoa</taxon>
        <taxon>Chordata</taxon>
        <taxon>Craniata</taxon>
        <taxon>Vertebrata</taxon>
        <taxon>Euteleostomi</taxon>
        <taxon>Actinopterygii</taxon>
        <taxon>Neopterygii</taxon>
        <taxon>Teleostei</taxon>
        <taxon>Clupei</taxon>
        <taxon>Clupeiformes</taxon>
        <taxon>Clupeoidei</taxon>
        <taxon>Clupeidae</taxon>
        <taxon>Clupea</taxon>
    </lineage>
</organism>
<dbReference type="GeneID" id="116224562"/>
<dbReference type="Pfam" id="PF05217">
    <property type="entry name" value="SAXO1-2"/>
    <property type="match status" value="1"/>
</dbReference>
<dbReference type="PANTHER" id="PTHR31516">
    <property type="entry name" value="STABILIZER OF AXONEMAL MICROTUBULES 2"/>
    <property type="match status" value="1"/>
</dbReference>